<dbReference type="Proteomes" id="UP000028725">
    <property type="component" value="Unassembled WGS sequence"/>
</dbReference>
<dbReference type="PRINTS" id="PR00081">
    <property type="entry name" value="GDHRDH"/>
</dbReference>
<dbReference type="PANTHER" id="PTHR43963:SF6">
    <property type="entry name" value="CHAIN DEHYDROGENASE FAMILY PROTEIN, PUTATIVE (AFU_ORTHOLOGUE AFUA_3G15350)-RELATED"/>
    <property type="match status" value="1"/>
</dbReference>
<dbReference type="SUPFAM" id="SSF51735">
    <property type="entry name" value="NAD(P)-binding Rossmann-fold domains"/>
    <property type="match status" value="1"/>
</dbReference>
<dbReference type="InterPro" id="IPR036291">
    <property type="entry name" value="NAD(P)-bd_dom_sf"/>
</dbReference>
<sequence>MAKAKGTVLVTGANRGIGFEVCRQLGREGVRVLLTARDPASGEEATARLRAEGLEVLFERLDVASQESIDALGARLAGREQRLAALINNAAITMDGFDENVAEKTTAVNFFGAWNVTDRLLPLLEGHGRLVMVSSSVGELGTLAPEIRRRFDPPPSKEALASLVREFIADVRSGHYARKGWPRSAYRVSKAALNALTRRLASELTPRGLLVNAVCPGWVRTRMGGSSAPRSLEQGADTIAWAAMLPPDGPSGGFFRDRKPIDW</sequence>
<dbReference type="SMART" id="SM00822">
    <property type="entry name" value="PKS_KR"/>
    <property type="match status" value="1"/>
</dbReference>
<evidence type="ECO:0000313" key="7">
    <source>
        <dbReference type="Proteomes" id="UP000028725"/>
    </source>
</evidence>
<evidence type="ECO:0000256" key="1">
    <source>
        <dbReference type="ARBA" id="ARBA00006484"/>
    </source>
</evidence>
<keyword evidence="7" id="KW-1185">Reference proteome</keyword>
<feature type="domain" description="Ketoreductase" evidence="5">
    <location>
        <begin position="6"/>
        <end position="218"/>
    </location>
</feature>
<evidence type="ECO:0000313" key="6">
    <source>
        <dbReference type="EMBL" id="KFE64818.1"/>
    </source>
</evidence>
<evidence type="ECO:0000256" key="4">
    <source>
        <dbReference type="RuleBase" id="RU000363"/>
    </source>
</evidence>
<reference evidence="6 7" key="1">
    <citation type="submission" date="2014-04" db="EMBL/GenBank/DDBJ databases">
        <title>Genome assembly of Hyalangium minutum DSM 14724.</title>
        <authorList>
            <person name="Sharma G."/>
            <person name="Subramanian S."/>
        </authorList>
    </citation>
    <scope>NUCLEOTIDE SEQUENCE [LARGE SCALE GENOMIC DNA]</scope>
    <source>
        <strain evidence="6 7">DSM 14724</strain>
    </source>
</reference>
<protein>
    <submittedName>
        <fullName evidence="6">Short chain dehydrogenase</fullName>
    </submittedName>
</protein>
<comment type="caution">
    <text evidence="6">The sequence shown here is derived from an EMBL/GenBank/DDBJ whole genome shotgun (WGS) entry which is preliminary data.</text>
</comment>
<comment type="similarity">
    <text evidence="1 4">Belongs to the short-chain dehydrogenases/reductases (SDR) family.</text>
</comment>
<keyword evidence="3" id="KW-0560">Oxidoreductase</keyword>
<dbReference type="STRING" id="394096.DB31_1836"/>
<dbReference type="SMR" id="A0A085WAV5"/>
<accession>A0A085WAV5</accession>
<dbReference type="RefSeq" id="WP_044193775.1">
    <property type="nucleotide sequence ID" value="NZ_JMCB01000013.1"/>
</dbReference>
<name>A0A085WAV5_9BACT</name>
<dbReference type="Pfam" id="PF13561">
    <property type="entry name" value="adh_short_C2"/>
    <property type="match status" value="1"/>
</dbReference>
<evidence type="ECO:0000256" key="2">
    <source>
        <dbReference type="ARBA" id="ARBA00022857"/>
    </source>
</evidence>
<gene>
    <name evidence="6" type="ORF">DB31_1836</name>
</gene>
<dbReference type="GO" id="GO:0016616">
    <property type="term" value="F:oxidoreductase activity, acting on the CH-OH group of donors, NAD or NADP as acceptor"/>
    <property type="evidence" value="ECO:0007669"/>
    <property type="project" value="InterPro"/>
</dbReference>
<proteinExistence type="inferred from homology"/>
<dbReference type="InterPro" id="IPR057326">
    <property type="entry name" value="KR_dom"/>
</dbReference>
<organism evidence="6 7">
    <name type="scientific">Hyalangium minutum</name>
    <dbReference type="NCBI Taxonomy" id="394096"/>
    <lineage>
        <taxon>Bacteria</taxon>
        <taxon>Pseudomonadati</taxon>
        <taxon>Myxococcota</taxon>
        <taxon>Myxococcia</taxon>
        <taxon>Myxococcales</taxon>
        <taxon>Cystobacterineae</taxon>
        <taxon>Archangiaceae</taxon>
        <taxon>Hyalangium</taxon>
    </lineage>
</organism>
<keyword evidence="2" id="KW-0521">NADP</keyword>
<dbReference type="AlphaFoldDB" id="A0A085WAV5"/>
<dbReference type="OrthoDB" id="5334159at2"/>
<dbReference type="Pfam" id="PF00106">
    <property type="entry name" value="adh_short"/>
    <property type="match status" value="1"/>
</dbReference>
<dbReference type="CDD" id="cd05324">
    <property type="entry name" value="carb_red_PTCR-like_SDR_c"/>
    <property type="match status" value="1"/>
</dbReference>
<dbReference type="Gene3D" id="3.40.50.720">
    <property type="entry name" value="NAD(P)-binding Rossmann-like Domain"/>
    <property type="match status" value="1"/>
</dbReference>
<dbReference type="InterPro" id="IPR045313">
    <property type="entry name" value="CBR1-like"/>
</dbReference>
<evidence type="ECO:0000256" key="3">
    <source>
        <dbReference type="ARBA" id="ARBA00023002"/>
    </source>
</evidence>
<dbReference type="InterPro" id="IPR002347">
    <property type="entry name" value="SDR_fam"/>
</dbReference>
<evidence type="ECO:0000259" key="5">
    <source>
        <dbReference type="SMART" id="SM00822"/>
    </source>
</evidence>
<dbReference type="EMBL" id="JMCB01000013">
    <property type="protein sequence ID" value="KFE64818.1"/>
    <property type="molecule type" value="Genomic_DNA"/>
</dbReference>
<dbReference type="PANTHER" id="PTHR43963">
    <property type="entry name" value="CARBONYL REDUCTASE 1-RELATED"/>
    <property type="match status" value="1"/>
</dbReference>
<dbReference type="PRINTS" id="PR00080">
    <property type="entry name" value="SDRFAMILY"/>
</dbReference>
<dbReference type="PATRIC" id="fig|394096.3.peg.6170"/>